<dbReference type="InterPro" id="IPR025326">
    <property type="entry name" value="DUF4232"/>
</dbReference>
<protein>
    <recommendedName>
        <fullName evidence="3">DUF4232 domain-containing protein</fullName>
    </recommendedName>
</protein>
<dbReference type="PROSITE" id="PS51257">
    <property type="entry name" value="PROKAR_LIPOPROTEIN"/>
    <property type="match status" value="1"/>
</dbReference>
<dbReference type="Pfam" id="PF14016">
    <property type="entry name" value="DUF4232"/>
    <property type="match status" value="1"/>
</dbReference>
<reference evidence="4 5" key="1">
    <citation type="submission" date="2022-06" db="EMBL/GenBank/DDBJ databases">
        <title>Genomic Encyclopedia of Type Strains, Phase I: the one thousand microbial genomes (KMG-I) project.</title>
        <authorList>
            <person name="Kyrpides N."/>
        </authorList>
    </citation>
    <scope>NUCLEOTIDE SEQUENCE [LARGE SCALE GENOMIC DNA]</scope>
    <source>
        <strain evidence="4 5">DSM 43889</strain>
    </source>
</reference>
<evidence type="ECO:0000256" key="2">
    <source>
        <dbReference type="SAM" id="SignalP"/>
    </source>
</evidence>
<sequence length="229" mass="23736">MRPFRSSLVRVALPLAAVLGFAAACGGAPTDGENDQAQPPPTTTTTSDPTRSESPGPSSTQSEAAPSESDLPGGPPPSPERSDATESSVAEERCHTSELKGEVRPLNAAAGNRYADLVLTNTSGRTCSVYGYGGLELVDENGRAIATDLRRTNDPGPQLVQLGPNASAAKKLHWTVVPGEGEPEEEPCGPEPVSINVIPPDETDPLTASWTLGPVCDGGRIEGSAYFSM</sequence>
<feature type="compositionally biased region" description="Low complexity" evidence="1">
    <location>
        <begin position="43"/>
        <end position="55"/>
    </location>
</feature>
<proteinExistence type="predicted"/>
<evidence type="ECO:0000313" key="4">
    <source>
        <dbReference type="EMBL" id="MCP2332498.1"/>
    </source>
</evidence>
<name>A0ABT1JJ02_ACTCY</name>
<evidence type="ECO:0000313" key="5">
    <source>
        <dbReference type="Proteomes" id="UP000791080"/>
    </source>
</evidence>
<dbReference type="RefSeq" id="WP_030104292.1">
    <property type="nucleotide sequence ID" value="NZ_AUBJ02000001.1"/>
</dbReference>
<feature type="signal peptide" evidence="2">
    <location>
        <begin position="1"/>
        <end position="22"/>
    </location>
</feature>
<dbReference type="EMBL" id="AUBJ02000001">
    <property type="protein sequence ID" value="MCP2332498.1"/>
    <property type="molecule type" value="Genomic_DNA"/>
</dbReference>
<keyword evidence="5" id="KW-1185">Reference proteome</keyword>
<feature type="compositionally biased region" description="Basic and acidic residues" evidence="1">
    <location>
        <begin position="80"/>
        <end position="101"/>
    </location>
</feature>
<gene>
    <name evidence="4" type="ORF">G443_002768</name>
</gene>
<feature type="region of interest" description="Disordered" evidence="1">
    <location>
        <begin position="25"/>
        <end position="101"/>
    </location>
</feature>
<keyword evidence="2" id="KW-0732">Signal</keyword>
<feature type="domain" description="DUF4232" evidence="3">
    <location>
        <begin position="94"/>
        <end position="221"/>
    </location>
</feature>
<dbReference type="Proteomes" id="UP000791080">
    <property type="component" value="Unassembled WGS sequence"/>
</dbReference>
<evidence type="ECO:0000256" key="1">
    <source>
        <dbReference type="SAM" id="MobiDB-lite"/>
    </source>
</evidence>
<organism evidence="4 5">
    <name type="scientific">Actinoalloteichus caeruleus DSM 43889</name>
    <dbReference type="NCBI Taxonomy" id="1120930"/>
    <lineage>
        <taxon>Bacteria</taxon>
        <taxon>Bacillati</taxon>
        <taxon>Actinomycetota</taxon>
        <taxon>Actinomycetes</taxon>
        <taxon>Pseudonocardiales</taxon>
        <taxon>Pseudonocardiaceae</taxon>
        <taxon>Actinoalloteichus</taxon>
        <taxon>Actinoalloteichus cyanogriseus</taxon>
    </lineage>
</organism>
<comment type="caution">
    <text evidence="4">The sequence shown here is derived from an EMBL/GenBank/DDBJ whole genome shotgun (WGS) entry which is preliminary data.</text>
</comment>
<evidence type="ECO:0000259" key="3">
    <source>
        <dbReference type="Pfam" id="PF14016"/>
    </source>
</evidence>
<accession>A0ABT1JJ02</accession>
<feature type="chain" id="PRO_5047332560" description="DUF4232 domain-containing protein" evidence="2">
    <location>
        <begin position="23"/>
        <end position="229"/>
    </location>
</feature>